<gene>
    <name evidence="10" type="primary">ycjP_6</name>
    <name evidence="10" type="ORF">RN51_02021</name>
</gene>
<dbReference type="Pfam" id="PF00528">
    <property type="entry name" value="BPD_transp_1"/>
    <property type="match status" value="1"/>
</dbReference>
<feature type="compositionally biased region" description="Basic and acidic residues" evidence="8">
    <location>
        <begin position="7"/>
        <end position="17"/>
    </location>
</feature>
<protein>
    <submittedName>
        <fullName evidence="10">Inner membrane ABC transporter permease protein YcjP</fullName>
    </submittedName>
</protein>
<evidence type="ECO:0000256" key="8">
    <source>
        <dbReference type="SAM" id="MobiDB-lite"/>
    </source>
</evidence>
<name>A0A0F0KSB9_9MICO</name>
<comment type="caution">
    <text evidence="10">The sequence shown here is derived from an EMBL/GenBank/DDBJ whole genome shotgun (WGS) entry which is preliminary data.</text>
</comment>
<dbReference type="PANTHER" id="PTHR43744">
    <property type="entry name" value="ABC TRANSPORTER PERMEASE PROTEIN MG189-RELATED-RELATED"/>
    <property type="match status" value="1"/>
</dbReference>
<keyword evidence="4 7" id="KW-0812">Transmembrane</keyword>
<proteinExistence type="inferred from homology"/>
<dbReference type="EMBL" id="JYIV01000026">
    <property type="protein sequence ID" value="KJL22141.1"/>
    <property type="molecule type" value="Genomic_DNA"/>
</dbReference>
<keyword evidence="5 7" id="KW-1133">Transmembrane helix</keyword>
<dbReference type="RefSeq" id="WP_045263897.1">
    <property type="nucleotide sequence ID" value="NZ_JYIV01000026.1"/>
</dbReference>
<sequence length="304" mass="33029">MAIDTRPAPDARTRRPDLPSTSPTRRPRRRAGDVFAGVGVHVLLIVMGVFSVVPILIVLMNSFKTTQGIFGSPFSLPDAETFNLQGYVNVFTRGNFLLNYQNSLIVTLATIVLTIVLGTLAAWALVEYKVPITPVLAGFFVVGIMLPIRLGTVPLIKIMTSWGLMDTLAALILVYTAMQLPLAIALMTTYFRAVPNELKEAARIDGAGEWRTLGITLPIVRVGIAAVASITMLPVWNDLWFPLILAPSKQNQTVTLGVQQFVGQFQSDYPALLASLTIGAVPLVILFAVFSRQYIAGLTKGYGK</sequence>
<evidence type="ECO:0000256" key="4">
    <source>
        <dbReference type="ARBA" id="ARBA00022692"/>
    </source>
</evidence>
<dbReference type="PANTHER" id="PTHR43744:SF8">
    <property type="entry name" value="SN-GLYCEROL-3-PHOSPHATE TRANSPORT SYSTEM PERMEASE PROTEIN UGPE"/>
    <property type="match status" value="1"/>
</dbReference>
<feature type="domain" description="ABC transmembrane type-1" evidence="9">
    <location>
        <begin position="100"/>
        <end position="290"/>
    </location>
</feature>
<comment type="similarity">
    <text evidence="7">Belongs to the binding-protein-dependent transport system permease family.</text>
</comment>
<feature type="transmembrane region" description="Helical" evidence="7">
    <location>
        <begin position="34"/>
        <end position="60"/>
    </location>
</feature>
<accession>A0A0F0KSB9</accession>
<dbReference type="Proteomes" id="UP000033725">
    <property type="component" value="Unassembled WGS sequence"/>
</dbReference>
<dbReference type="CDD" id="cd06261">
    <property type="entry name" value="TM_PBP2"/>
    <property type="match status" value="1"/>
</dbReference>
<evidence type="ECO:0000256" key="7">
    <source>
        <dbReference type="RuleBase" id="RU363032"/>
    </source>
</evidence>
<dbReference type="OrthoDB" id="3521657at2"/>
<evidence type="ECO:0000313" key="10">
    <source>
        <dbReference type="EMBL" id="KJL22141.1"/>
    </source>
</evidence>
<dbReference type="PATRIC" id="fig|82380.10.peg.2032"/>
<evidence type="ECO:0000256" key="3">
    <source>
        <dbReference type="ARBA" id="ARBA00022475"/>
    </source>
</evidence>
<reference evidence="10 11" key="1">
    <citation type="submission" date="2015-02" db="EMBL/GenBank/DDBJ databases">
        <title>Draft genome sequences of ten Microbacterium spp. with emphasis on heavy metal contaminated environments.</title>
        <authorList>
            <person name="Corretto E."/>
        </authorList>
    </citation>
    <scope>NUCLEOTIDE SEQUENCE [LARGE SCALE GENOMIC DNA]</scope>
    <source>
        <strain evidence="10 11">BEL163</strain>
    </source>
</reference>
<evidence type="ECO:0000256" key="1">
    <source>
        <dbReference type="ARBA" id="ARBA00004651"/>
    </source>
</evidence>
<feature type="transmembrane region" description="Helical" evidence="7">
    <location>
        <begin position="212"/>
        <end position="236"/>
    </location>
</feature>
<organism evidence="10 11">
    <name type="scientific">Microbacterium oxydans</name>
    <dbReference type="NCBI Taxonomy" id="82380"/>
    <lineage>
        <taxon>Bacteria</taxon>
        <taxon>Bacillati</taxon>
        <taxon>Actinomycetota</taxon>
        <taxon>Actinomycetes</taxon>
        <taxon>Micrococcales</taxon>
        <taxon>Microbacteriaceae</taxon>
        <taxon>Microbacterium</taxon>
    </lineage>
</organism>
<keyword evidence="2 7" id="KW-0813">Transport</keyword>
<keyword evidence="3" id="KW-1003">Cell membrane</keyword>
<dbReference type="InterPro" id="IPR035906">
    <property type="entry name" value="MetI-like_sf"/>
</dbReference>
<feature type="transmembrane region" description="Helical" evidence="7">
    <location>
        <begin position="104"/>
        <end position="126"/>
    </location>
</feature>
<evidence type="ECO:0000313" key="11">
    <source>
        <dbReference type="Proteomes" id="UP000033725"/>
    </source>
</evidence>
<dbReference type="AlphaFoldDB" id="A0A0F0KSB9"/>
<feature type="transmembrane region" description="Helical" evidence="7">
    <location>
        <begin position="135"/>
        <end position="156"/>
    </location>
</feature>
<comment type="subcellular location">
    <subcellularLocation>
        <location evidence="1 7">Cell membrane</location>
        <topology evidence="1 7">Multi-pass membrane protein</topology>
    </subcellularLocation>
</comment>
<dbReference type="GO" id="GO:0055085">
    <property type="term" value="P:transmembrane transport"/>
    <property type="evidence" value="ECO:0007669"/>
    <property type="project" value="InterPro"/>
</dbReference>
<dbReference type="InterPro" id="IPR000515">
    <property type="entry name" value="MetI-like"/>
</dbReference>
<feature type="transmembrane region" description="Helical" evidence="7">
    <location>
        <begin position="168"/>
        <end position="191"/>
    </location>
</feature>
<evidence type="ECO:0000256" key="5">
    <source>
        <dbReference type="ARBA" id="ARBA00022989"/>
    </source>
</evidence>
<dbReference type="PROSITE" id="PS50928">
    <property type="entry name" value="ABC_TM1"/>
    <property type="match status" value="1"/>
</dbReference>
<dbReference type="Gene3D" id="1.10.3720.10">
    <property type="entry name" value="MetI-like"/>
    <property type="match status" value="1"/>
</dbReference>
<evidence type="ECO:0000259" key="9">
    <source>
        <dbReference type="PROSITE" id="PS50928"/>
    </source>
</evidence>
<keyword evidence="6 7" id="KW-0472">Membrane</keyword>
<feature type="region of interest" description="Disordered" evidence="8">
    <location>
        <begin position="1"/>
        <end position="29"/>
    </location>
</feature>
<feature type="transmembrane region" description="Helical" evidence="7">
    <location>
        <begin position="269"/>
        <end position="290"/>
    </location>
</feature>
<evidence type="ECO:0000256" key="2">
    <source>
        <dbReference type="ARBA" id="ARBA00022448"/>
    </source>
</evidence>
<evidence type="ECO:0000256" key="6">
    <source>
        <dbReference type="ARBA" id="ARBA00023136"/>
    </source>
</evidence>
<dbReference type="SUPFAM" id="SSF161098">
    <property type="entry name" value="MetI-like"/>
    <property type="match status" value="1"/>
</dbReference>
<dbReference type="GO" id="GO:0005886">
    <property type="term" value="C:plasma membrane"/>
    <property type="evidence" value="ECO:0007669"/>
    <property type="project" value="UniProtKB-SubCell"/>
</dbReference>